<dbReference type="EMBL" id="WHZX01000005">
    <property type="protein sequence ID" value="NEG72032.1"/>
    <property type="molecule type" value="Genomic_DNA"/>
</dbReference>
<keyword evidence="1" id="KW-1133">Transmembrane helix</keyword>
<sequence length="207" mass="21709">MRGRKRRISMSKQAVYRRRRIIVLIAALAALSLTVFCVYSVGQGIAAVGSAMGLGVSHTLTRDTVPDPTKIVGVPDCASDDITLSLQSASSSIPVGGSVDFTATITYTGTSKAGCLIDASDGGRVLTITSGDNTVWRSDVCPSDARMLLMSKGDVDQQQITWNADATGSTCAEDGSLPRVNAGTYTARLSLKEHPKVTSDPVTIAVQ</sequence>
<feature type="transmembrane region" description="Helical" evidence="1">
    <location>
        <begin position="21"/>
        <end position="42"/>
    </location>
</feature>
<evidence type="ECO:0000256" key="1">
    <source>
        <dbReference type="SAM" id="Phobius"/>
    </source>
</evidence>
<comment type="caution">
    <text evidence="2">The sequence shown here is derived from an EMBL/GenBank/DDBJ whole genome shotgun (WGS) entry which is preliminary data.</text>
</comment>
<gene>
    <name evidence="2" type="ORF">GFD24_07425</name>
</gene>
<evidence type="ECO:0000313" key="3">
    <source>
        <dbReference type="Proteomes" id="UP000469943"/>
    </source>
</evidence>
<proteinExistence type="predicted"/>
<protein>
    <submittedName>
        <fullName evidence="2">Uncharacterized protein</fullName>
    </submittedName>
</protein>
<dbReference type="Proteomes" id="UP000469943">
    <property type="component" value="Unassembled WGS sequence"/>
</dbReference>
<reference evidence="2 3" key="1">
    <citation type="submission" date="2019-10" db="EMBL/GenBank/DDBJ databases">
        <title>Bifidobacterium from non-human primates.</title>
        <authorList>
            <person name="Modesto M."/>
        </authorList>
    </citation>
    <scope>NUCLEOTIDE SEQUENCE [LARGE SCALE GENOMIC DNA]</scope>
    <source>
        <strain evidence="2 3">TREM</strain>
    </source>
</reference>
<name>A0A7K3TC18_9BIFI</name>
<keyword evidence="1" id="KW-0472">Membrane</keyword>
<organism evidence="2 3">
    <name type="scientific">Bifidobacterium ramosum</name>
    <dbReference type="NCBI Taxonomy" id="1798158"/>
    <lineage>
        <taxon>Bacteria</taxon>
        <taxon>Bacillati</taxon>
        <taxon>Actinomycetota</taxon>
        <taxon>Actinomycetes</taxon>
        <taxon>Bifidobacteriales</taxon>
        <taxon>Bifidobacteriaceae</taxon>
        <taxon>Bifidobacterium</taxon>
    </lineage>
</organism>
<evidence type="ECO:0000313" key="2">
    <source>
        <dbReference type="EMBL" id="NEG72032.1"/>
    </source>
</evidence>
<dbReference type="AlphaFoldDB" id="A0A7K3TC18"/>
<accession>A0A7K3TC18</accession>
<dbReference type="OrthoDB" id="5189092at2"/>
<keyword evidence="1" id="KW-0812">Transmembrane</keyword>